<dbReference type="Proteomes" id="UP000517753">
    <property type="component" value="Unassembled WGS sequence"/>
</dbReference>
<proteinExistence type="inferred from homology"/>
<feature type="compositionally biased region" description="Low complexity" evidence="10">
    <location>
        <begin position="1"/>
        <end position="23"/>
    </location>
</feature>
<dbReference type="AlphaFoldDB" id="A0A7Y9JZJ2"/>
<name>A0A7Y9JZJ2_9SPHN</name>
<evidence type="ECO:0000256" key="3">
    <source>
        <dbReference type="ARBA" id="ARBA00022763"/>
    </source>
</evidence>
<dbReference type="PANTHER" id="PTHR33693:SF3">
    <property type="entry name" value="TYPE-5 URACIL-DNA GLYCOSYLASE"/>
    <property type="match status" value="1"/>
</dbReference>
<dbReference type="SMART" id="SM00987">
    <property type="entry name" value="UreE_C"/>
    <property type="match status" value="1"/>
</dbReference>
<dbReference type="GO" id="GO:0006284">
    <property type="term" value="P:base-excision repair"/>
    <property type="evidence" value="ECO:0007669"/>
    <property type="project" value="InterPro"/>
</dbReference>
<dbReference type="SUPFAM" id="SSF52141">
    <property type="entry name" value="Uracil-DNA glycosylase-like"/>
    <property type="match status" value="1"/>
</dbReference>
<protein>
    <recommendedName>
        <fullName evidence="9">Type-5 uracil-DNA glycosylase</fullName>
    </recommendedName>
</protein>
<dbReference type="GO" id="GO:0046872">
    <property type="term" value="F:metal ion binding"/>
    <property type="evidence" value="ECO:0007669"/>
    <property type="project" value="UniProtKB-KW"/>
</dbReference>
<evidence type="ECO:0000313" key="13">
    <source>
        <dbReference type="Proteomes" id="UP000517753"/>
    </source>
</evidence>
<dbReference type="InterPro" id="IPR051536">
    <property type="entry name" value="UDG_Type-4/5"/>
</dbReference>
<keyword evidence="6" id="KW-0411">Iron-sulfur</keyword>
<dbReference type="InterPro" id="IPR036895">
    <property type="entry name" value="Uracil-DNA_glycosylase-like_sf"/>
</dbReference>
<dbReference type="EMBL" id="JACCBY010000001">
    <property type="protein sequence ID" value="NYD88878.1"/>
    <property type="molecule type" value="Genomic_DNA"/>
</dbReference>
<sequence length="233" mass="24892">MTFDTLAPDPATTDLPAPDPLAAVEPPRDCPRCPRLVAAREALRLDNPTWWNAPVPAFGDPAAWLAIVGLAPGLHGANRTGRPFTGDHSGTLLFATLGKLGLATGTFANRVTDDLALTGAIIVNAVKCLPPANKPTPEEIRTCRPFLDGEIASLPNVRIVVALGQVAHQSAVKVMGGRLPKANFGHGAEHRMPDGRILIDSYHPSRYNQNTGRLDEAMFETVFARAIALRQTS</sequence>
<dbReference type="SMART" id="SM00986">
    <property type="entry name" value="UDG"/>
    <property type="match status" value="1"/>
</dbReference>
<dbReference type="Pfam" id="PF03167">
    <property type="entry name" value="UDG"/>
    <property type="match status" value="1"/>
</dbReference>
<gene>
    <name evidence="12" type="ORF">HD841_000647</name>
</gene>
<keyword evidence="3" id="KW-0227">DNA damage</keyword>
<dbReference type="RefSeq" id="WP_179507420.1">
    <property type="nucleotide sequence ID" value="NZ_JACCBY010000001.1"/>
</dbReference>
<dbReference type="InterPro" id="IPR044147">
    <property type="entry name" value="UdgB-like"/>
</dbReference>
<evidence type="ECO:0000256" key="9">
    <source>
        <dbReference type="ARBA" id="ARBA00023887"/>
    </source>
</evidence>
<evidence type="ECO:0000313" key="12">
    <source>
        <dbReference type="EMBL" id="NYD88878.1"/>
    </source>
</evidence>
<keyword evidence="5" id="KW-0408">Iron</keyword>
<keyword evidence="1" id="KW-0004">4Fe-4S</keyword>
<dbReference type="InterPro" id="IPR005122">
    <property type="entry name" value="Uracil-DNA_glycosylase-like"/>
</dbReference>
<reference evidence="12 13" key="2">
    <citation type="submission" date="2020-08" db="EMBL/GenBank/DDBJ databases">
        <title>The Agave Microbiome: Exploring the role of microbial communities in plant adaptations to desert environments.</title>
        <authorList>
            <person name="Partida-Martinez L.P."/>
        </authorList>
    </citation>
    <scope>NUCLEOTIDE SEQUENCE [LARGE SCALE GENOMIC DNA]</scope>
    <source>
        <strain evidence="12 13">AS2.3</strain>
    </source>
</reference>
<dbReference type="GO" id="GO:0033958">
    <property type="term" value="F:DNA-deoxyinosine glycosylase activity"/>
    <property type="evidence" value="ECO:0007669"/>
    <property type="project" value="InterPro"/>
</dbReference>
<evidence type="ECO:0000256" key="4">
    <source>
        <dbReference type="ARBA" id="ARBA00022801"/>
    </source>
</evidence>
<feature type="region of interest" description="Disordered" evidence="10">
    <location>
        <begin position="1"/>
        <end position="28"/>
    </location>
</feature>
<evidence type="ECO:0000256" key="5">
    <source>
        <dbReference type="ARBA" id="ARBA00023004"/>
    </source>
</evidence>
<organism evidence="12 13">
    <name type="scientific">Sphingomonas melonis</name>
    <dbReference type="NCBI Taxonomy" id="152682"/>
    <lineage>
        <taxon>Bacteria</taxon>
        <taxon>Pseudomonadati</taxon>
        <taxon>Pseudomonadota</taxon>
        <taxon>Alphaproteobacteria</taxon>
        <taxon>Sphingomonadales</taxon>
        <taxon>Sphingomonadaceae</taxon>
        <taxon>Sphingomonas</taxon>
    </lineage>
</organism>
<dbReference type="CDD" id="cd10031">
    <property type="entry name" value="UDG-F5_TTUDGB_like"/>
    <property type="match status" value="1"/>
</dbReference>
<evidence type="ECO:0000256" key="1">
    <source>
        <dbReference type="ARBA" id="ARBA00022485"/>
    </source>
</evidence>
<comment type="similarity">
    <text evidence="8">Belongs to the uracil-DNA glycosylase (UDG) superfamily. Type 5 (UDGb) family.</text>
</comment>
<evidence type="ECO:0000256" key="7">
    <source>
        <dbReference type="ARBA" id="ARBA00023204"/>
    </source>
</evidence>
<dbReference type="GO" id="GO:0004844">
    <property type="term" value="F:uracil DNA N-glycosylase activity"/>
    <property type="evidence" value="ECO:0007669"/>
    <property type="project" value="InterPro"/>
</dbReference>
<evidence type="ECO:0000256" key="6">
    <source>
        <dbReference type="ARBA" id="ARBA00023014"/>
    </source>
</evidence>
<evidence type="ECO:0000256" key="8">
    <source>
        <dbReference type="ARBA" id="ARBA00023779"/>
    </source>
</evidence>
<keyword evidence="4" id="KW-0378">Hydrolase</keyword>
<keyword evidence="7" id="KW-0234">DNA repair</keyword>
<comment type="caution">
    <text evidence="12">The sequence shown here is derived from an EMBL/GenBank/DDBJ whole genome shotgun (WGS) entry which is preliminary data.</text>
</comment>
<keyword evidence="13" id="KW-1185">Reference proteome</keyword>
<evidence type="ECO:0000259" key="11">
    <source>
        <dbReference type="SMART" id="SM00986"/>
    </source>
</evidence>
<keyword evidence="2" id="KW-0479">Metal-binding</keyword>
<dbReference type="PANTHER" id="PTHR33693">
    <property type="entry name" value="TYPE-5 URACIL-DNA GLYCOSYLASE"/>
    <property type="match status" value="1"/>
</dbReference>
<dbReference type="Gene3D" id="3.40.470.10">
    <property type="entry name" value="Uracil-DNA glycosylase-like domain"/>
    <property type="match status" value="1"/>
</dbReference>
<dbReference type="GO" id="GO:0051539">
    <property type="term" value="F:4 iron, 4 sulfur cluster binding"/>
    <property type="evidence" value="ECO:0007669"/>
    <property type="project" value="UniProtKB-KW"/>
</dbReference>
<evidence type="ECO:0000256" key="2">
    <source>
        <dbReference type="ARBA" id="ARBA00022723"/>
    </source>
</evidence>
<accession>A0A7Y9JZJ2</accession>
<reference evidence="12 13" key="1">
    <citation type="submission" date="2020-07" db="EMBL/GenBank/DDBJ databases">
        <authorList>
            <person name="Partida-Martinez L."/>
            <person name="Huntemann M."/>
            <person name="Clum A."/>
            <person name="Wang J."/>
            <person name="Palaniappan K."/>
            <person name="Ritter S."/>
            <person name="Chen I.-M."/>
            <person name="Stamatis D."/>
            <person name="Reddy T."/>
            <person name="O'Malley R."/>
            <person name="Daum C."/>
            <person name="Shapiro N."/>
            <person name="Ivanova N."/>
            <person name="Kyrpides N."/>
            <person name="Woyke T."/>
        </authorList>
    </citation>
    <scope>NUCLEOTIDE SEQUENCE [LARGE SCALE GENOMIC DNA]</scope>
    <source>
        <strain evidence="12 13">AS2.3</strain>
    </source>
</reference>
<evidence type="ECO:0000256" key="10">
    <source>
        <dbReference type="SAM" id="MobiDB-lite"/>
    </source>
</evidence>
<feature type="domain" description="Uracil-DNA glycosylase-like" evidence="11">
    <location>
        <begin position="56"/>
        <end position="223"/>
    </location>
</feature>